<evidence type="ECO:0000313" key="3">
    <source>
        <dbReference type="Proteomes" id="UP000054485"/>
    </source>
</evidence>
<dbReference type="OrthoDB" id="2107166at2759"/>
<dbReference type="HOGENOM" id="CLU_113835_0_0_1"/>
<evidence type="ECO:0000313" key="2">
    <source>
        <dbReference type="EMBL" id="KIK36164.1"/>
    </source>
</evidence>
<feature type="region of interest" description="Disordered" evidence="1">
    <location>
        <begin position="88"/>
        <end position="122"/>
    </location>
</feature>
<feature type="region of interest" description="Disordered" evidence="1">
    <location>
        <begin position="148"/>
        <end position="172"/>
    </location>
</feature>
<proteinExistence type="predicted"/>
<dbReference type="AlphaFoldDB" id="A0A0D0ADF7"/>
<reference evidence="3" key="2">
    <citation type="submission" date="2015-01" db="EMBL/GenBank/DDBJ databases">
        <title>Evolutionary Origins and Diversification of the Mycorrhizal Mutualists.</title>
        <authorList>
            <consortium name="DOE Joint Genome Institute"/>
            <consortium name="Mycorrhizal Genomics Consortium"/>
            <person name="Kohler A."/>
            <person name="Kuo A."/>
            <person name="Nagy L.G."/>
            <person name="Floudas D."/>
            <person name="Copeland A."/>
            <person name="Barry K.W."/>
            <person name="Cichocki N."/>
            <person name="Veneault-Fourrey C."/>
            <person name="LaButti K."/>
            <person name="Lindquist E.A."/>
            <person name="Lipzen A."/>
            <person name="Lundell T."/>
            <person name="Morin E."/>
            <person name="Murat C."/>
            <person name="Riley R."/>
            <person name="Ohm R."/>
            <person name="Sun H."/>
            <person name="Tunlid A."/>
            <person name="Henrissat B."/>
            <person name="Grigoriev I.V."/>
            <person name="Hibbett D.S."/>
            <person name="Martin F."/>
        </authorList>
    </citation>
    <scope>NUCLEOTIDE SEQUENCE [LARGE SCALE GENOMIC DNA]</scope>
    <source>
        <strain evidence="3">UH-Slu-Lm8-n1</strain>
    </source>
</reference>
<evidence type="ECO:0000256" key="1">
    <source>
        <dbReference type="SAM" id="MobiDB-lite"/>
    </source>
</evidence>
<accession>A0A0D0ADF7</accession>
<dbReference type="Proteomes" id="UP000054485">
    <property type="component" value="Unassembled WGS sequence"/>
</dbReference>
<name>A0A0D0ADF7_9AGAM</name>
<dbReference type="EMBL" id="KN835554">
    <property type="protein sequence ID" value="KIK36164.1"/>
    <property type="molecule type" value="Genomic_DNA"/>
</dbReference>
<evidence type="ECO:0008006" key="4">
    <source>
        <dbReference type="Google" id="ProtNLM"/>
    </source>
</evidence>
<gene>
    <name evidence="2" type="ORF">CY34DRAFT_811505</name>
</gene>
<organism evidence="2 3">
    <name type="scientific">Suillus luteus UH-Slu-Lm8-n1</name>
    <dbReference type="NCBI Taxonomy" id="930992"/>
    <lineage>
        <taxon>Eukaryota</taxon>
        <taxon>Fungi</taxon>
        <taxon>Dikarya</taxon>
        <taxon>Basidiomycota</taxon>
        <taxon>Agaricomycotina</taxon>
        <taxon>Agaricomycetes</taxon>
        <taxon>Agaricomycetidae</taxon>
        <taxon>Boletales</taxon>
        <taxon>Suillineae</taxon>
        <taxon>Suillaceae</taxon>
        <taxon>Suillus</taxon>
    </lineage>
</organism>
<reference evidence="2 3" key="1">
    <citation type="submission" date="2014-04" db="EMBL/GenBank/DDBJ databases">
        <authorList>
            <consortium name="DOE Joint Genome Institute"/>
            <person name="Kuo A."/>
            <person name="Ruytinx J."/>
            <person name="Rineau F."/>
            <person name="Colpaert J."/>
            <person name="Kohler A."/>
            <person name="Nagy L.G."/>
            <person name="Floudas D."/>
            <person name="Copeland A."/>
            <person name="Barry K.W."/>
            <person name="Cichocki N."/>
            <person name="Veneault-Fourrey C."/>
            <person name="LaButti K."/>
            <person name="Lindquist E.A."/>
            <person name="Lipzen A."/>
            <person name="Lundell T."/>
            <person name="Morin E."/>
            <person name="Murat C."/>
            <person name="Sun H."/>
            <person name="Tunlid A."/>
            <person name="Henrissat B."/>
            <person name="Grigoriev I.V."/>
            <person name="Hibbett D.S."/>
            <person name="Martin F."/>
            <person name="Nordberg H.P."/>
            <person name="Cantor M.N."/>
            <person name="Hua S.X."/>
        </authorList>
    </citation>
    <scope>NUCLEOTIDE SEQUENCE [LARGE SCALE GENOMIC DNA]</scope>
    <source>
        <strain evidence="2 3">UH-Slu-Lm8-n1</strain>
    </source>
</reference>
<dbReference type="InParanoid" id="A0A0D0ADF7"/>
<sequence>MAYFDEESYRLPEGIKRIAYDADTQQYTFRDRSGQLYQNPSGEMYGVLKPVSAPAAPRRSVTITERRDPALIRARSVKRPAKTFDDFLPPEYITNAEDSSSAPDSPRDDITRANRNHALPKIPRIVEAMRPRAISPRASEDDYKHYLLNDDHSASPTSYATHDDEKELSRSNSNASSFLSLPIIDTHMNLSVL</sequence>
<protein>
    <recommendedName>
        <fullName evidence="4">Carbohydrate-binding module family 50 protein</fullName>
    </recommendedName>
</protein>
<keyword evidence="3" id="KW-1185">Reference proteome</keyword>